<feature type="compositionally biased region" description="Polar residues" evidence="1">
    <location>
        <begin position="437"/>
        <end position="450"/>
    </location>
</feature>
<dbReference type="OrthoDB" id="10605969at2759"/>
<gene>
    <name evidence="2" type="ORF">F1559_002040</name>
</gene>
<dbReference type="Proteomes" id="UP000530660">
    <property type="component" value="Unassembled WGS sequence"/>
</dbReference>
<organism evidence="2 3">
    <name type="scientific">Cyanidiococcus yangmingshanensis</name>
    <dbReference type="NCBI Taxonomy" id="2690220"/>
    <lineage>
        <taxon>Eukaryota</taxon>
        <taxon>Rhodophyta</taxon>
        <taxon>Bangiophyceae</taxon>
        <taxon>Cyanidiales</taxon>
        <taxon>Cyanidiaceae</taxon>
        <taxon>Cyanidiococcus</taxon>
    </lineage>
</organism>
<feature type="region of interest" description="Disordered" evidence="1">
    <location>
        <begin position="421"/>
        <end position="451"/>
    </location>
</feature>
<name>A0A7J7IBI9_9RHOD</name>
<dbReference type="EMBL" id="VWRR01000020">
    <property type="protein sequence ID" value="KAF6000453.1"/>
    <property type="molecule type" value="Genomic_DNA"/>
</dbReference>
<dbReference type="AlphaFoldDB" id="A0A7J7IBI9"/>
<reference evidence="2 3" key="1">
    <citation type="journal article" date="2020" name="J. Phycol.">
        <title>Comparative genome analysis reveals Cyanidiococcus gen. nov., a new extremophilic red algal genus sister to Cyanidioschyzon (Cyanidioschyzonaceae, Rhodophyta).</title>
        <authorList>
            <person name="Liu S.-L."/>
            <person name="Chiang Y.-R."/>
            <person name="Yoon H.S."/>
            <person name="Fu H.-Y."/>
        </authorList>
    </citation>
    <scope>NUCLEOTIDE SEQUENCE [LARGE SCALE GENOMIC DNA]</scope>
    <source>
        <strain evidence="2 3">THAL066</strain>
    </source>
</reference>
<comment type="caution">
    <text evidence="2">The sequence shown here is derived from an EMBL/GenBank/DDBJ whole genome shotgun (WGS) entry which is preliminary data.</text>
</comment>
<sequence length="510" mass="56032">MRGRELAMTGQLLLAKGCLQLTLERALESVHQLEKEAATWVFGASNEREGHTMLTKGPLQTTETLIDKHRALCTLIVRLLRDSTVASTGPLRLPVQLFTFQSITWNQIDFYGEALDSSPIPPMLWLHVLPSWHRDILQVWDACIKRFGIATLPVVTKWLDQAVRSGPCNTMLHRLLWRACRTVGIAAASSVERCLRAHLDEAMSDGGFDQGADIAWLELMTSAYQSPAAWSLMESGMTGLVTEKLARLFVFGECAVEKRTRIAQVIAAVSYAARDAHALEWLARHIEHDESIRNVLGPLLEALAHPRGFALECFTPSDAARSGRKSDLEYRPSLNRPSHEISATMMNCSNCEPMTTKTPGHLVADPDDRPMATDDAAHVSDPCRQGVDANAGAVGEPRALHHHSPVEALASVEYTPYQSDRIPASVSTGPKPPLWTPTLQPNSAPLTNPDTACVSAEWPEQRRVSVDDASEASVEALLDQVLEVTPSPEPIEHPSGSEFDPQTRTMDGNE</sequence>
<evidence type="ECO:0000256" key="1">
    <source>
        <dbReference type="SAM" id="MobiDB-lite"/>
    </source>
</evidence>
<evidence type="ECO:0000313" key="3">
    <source>
        <dbReference type="Proteomes" id="UP000530660"/>
    </source>
</evidence>
<evidence type="ECO:0000313" key="2">
    <source>
        <dbReference type="EMBL" id="KAF6000453.1"/>
    </source>
</evidence>
<keyword evidence="3" id="KW-1185">Reference proteome</keyword>
<accession>A0A7J7IBI9</accession>
<feature type="region of interest" description="Disordered" evidence="1">
    <location>
        <begin position="361"/>
        <end position="390"/>
    </location>
</feature>
<feature type="region of interest" description="Disordered" evidence="1">
    <location>
        <begin position="484"/>
        <end position="510"/>
    </location>
</feature>
<feature type="compositionally biased region" description="Polar residues" evidence="1">
    <location>
        <begin position="500"/>
        <end position="510"/>
    </location>
</feature>
<proteinExistence type="predicted"/>
<protein>
    <submittedName>
        <fullName evidence="2">Uncharacterized protein</fullName>
    </submittedName>
</protein>
<feature type="compositionally biased region" description="Basic and acidic residues" evidence="1">
    <location>
        <begin position="364"/>
        <end position="378"/>
    </location>
</feature>